<evidence type="ECO:0000313" key="1">
    <source>
        <dbReference type="EMBL" id="CAE7496755.1"/>
    </source>
</evidence>
<name>A0A812SVL3_9DINO</name>
<dbReference type="AlphaFoldDB" id="A0A812SVL3"/>
<sequence length="160" mass="17451">MEALKQLATASSLAAKTLRLMPALRQALARQDCAKVQQELTSKEDFVQKHAVSIWAQMKKLPLSGEDSLEIIKAVQASSLGVKQKDEILGAVSERLSDSSTPKPKRSQQTMKDVCSFLTASEVTVLKNGDYNLSARVQALAHTPPLPPTLSDRTAYSKPF</sequence>
<evidence type="ECO:0000313" key="2">
    <source>
        <dbReference type="Proteomes" id="UP000604046"/>
    </source>
</evidence>
<proteinExistence type="predicted"/>
<reference evidence="1" key="1">
    <citation type="submission" date="2021-02" db="EMBL/GenBank/DDBJ databases">
        <authorList>
            <person name="Dougan E. K."/>
            <person name="Rhodes N."/>
            <person name="Thang M."/>
            <person name="Chan C."/>
        </authorList>
    </citation>
    <scope>NUCLEOTIDE SEQUENCE</scope>
</reference>
<dbReference type="Proteomes" id="UP000604046">
    <property type="component" value="Unassembled WGS sequence"/>
</dbReference>
<gene>
    <name evidence="1" type="ORF">SNAT2548_LOCUS27826</name>
</gene>
<comment type="caution">
    <text evidence="1">The sequence shown here is derived from an EMBL/GenBank/DDBJ whole genome shotgun (WGS) entry which is preliminary data.</text>
</comment>
<keyword evidence="2" id="KW-1185">Reference proteome</keyword>
<dbReference type="EMBL" id="CAJNDS010002491">
    <property type="protein sequence ID" value="CAE7496755.1"/>
    <property type="molecule type" value="Genomic_DNA"/>
</dbReference>
<organism evidence="1 2">
    <name type="scientific">Symbiodinium natans</name>
    <dbReference type="NCBI Taxonomy" id="878477"/>
    <lineage>
        <taxon>Eukaryota</taxon>
        <taxon>Sar</taxon>
        <taxon>Alveolata</taxon>
        <taxon>Dinophyceae</taxon>
        <taxon>Suessiales</taxon>
        <taxon>Symbiodiniaceae</taxon>
        <taxon>Symbiodinium</taxon>
    </lineage>
</organism>
<accession>A0A812SVL3</accession>
<protein>
    <submittedName>
        <fullName evidence="1">Uncharacterized protein</fullName>
    </submittedName>
</protein>